<reference evidence="2 3" key="1">
    <citation type="submission" date="2019-01" db="EMBL/GenBank/DDBJ databases">
        <title>Intercellular communication is required for trap formation in the nematode-trapping fungus Duddingtonia flagrans.</title>
        <authorList>
            <person name="Youssar L."/>
            <person name="Wernet V."/>
            <person name="Hensel N."/>
            <person name="Hildebrandt H.-G."/>
            <person name="Fischer R."/>
        </authorList>
    </citation>
    <scope>NUCLEOTIDE SEQUENCE [LARGE SCALE GENOMIC DNA]</scope>
    <source>
        <strain evidence="2 3">CBS H-5679</strain>
    </source>
</reference>
<dbReference type="Proteomes" id="UP000283090">
    <property type="component" value="Unassembled WGS sequence"/>
</dbReference>
<evidence type="ECO:0000256" key="1">
    <source>
        <dbReference type="SAM" id="MobiDB-lite"/>
    </source>
</evidence>
<keyword evidence="3" id="KW-1185">Reference proteome</keyword>
<feature type="region of interest" description="Disordered" evidence="1">
    <location>
        <begin position="82"/>
        <end position="110"/>
    </location>
</feature>
<evidence type="ECO:0000313" key="2">
    <source>
        <dbReference type="EMBL" id="RVD80921.1"/>
    </source>
</evidence>
<dbReference type="EMBL" id="SAEB01000012">
    <property type="protein sequence ID" value="RVD80921.1"/>
    <property type="molecule type" value="Genomic_DNA"/>
</dbReference>
<feature type="compositionally biased region" description="Polar residues" evidence="1">
    <location>
        <begin position="209"/>
        <end position="229"/>
    </location>
</feature>
<protein>
    <submittedName>
        <fullName evidence="2">Uncharacterized protein</fullName>
    </submittedName>
</protein>
<evidence type="ECO:0000313" key="3">
    <source>
        <dbReference type="Proteomes" id="UP000283090"/>
    </source>
</evidence>
<dbReference type="VEuPathDB" id="FungiDB:DFL_008805"/>
<comment type="caution">
    <text evidence="2">The sequence shown here is derived from an EMBL/GenBank/DDBJ whole genome shotgun (WGS) entry which is preliminary data.</text>
</comment>
<feature type="compositionally biased region" description="Polar residues" evidence="1">
    <location>
        <begin position="82"/>
        <end position="92"/>
    </location>
</feature>
<organism evidence="2 3">
    <name type="scientific">Arthrobotrys flagrans</name>
    <name type="common">Nematode-trapping fungus</name>
    <name type="synonym">Trichothecium flagrans</name>
    <dbReference type="NCBI Taxonomy" id="97331"/>
    <lineage>
        <taxon>Eukaryota</taxon>
        <taxon>Fungi</taxon>
        <taxon>Dikarya</taxon>
        <taxon>Ascomycota</taxon>
        <taxon>Pezizomycotina</taxon>
        <taxon>Orbiliomycetes</taxon>
        <taxon>Orbiliales</taxon>
        <taxon>Orbiliaceae</taxon>
        <taxon>Arthrobotrys</taxon>
    </lineage>
</organism>
<name>A0A436ZPT9_ARTFL</name>
<feature type="compositionally biased region" description="Low complexity" evidence="1">
    <location>
        <begin position="195"/>
        <end position="208"/>
    </location>
</feature>
<proteinExistence type="predicted"/>
<dbReference type="GeneID" id="93591116"/>
<sequence length="259" mass="27455">MTAHVLLVGKHVAQLEVPAILDGNVVEMVVFRDPPSAARVTATTAMPVISVAGLDIAFYLAANAAKITEHAALDTDVSITAEPTSRGNSVSNPPSQAPTTTPAPDPTTAPSVEYRWYTTTIYWYYYWYYYVWISTSDYTSTRSSRTTTSTTVSAYVTAFSAASRSFESIASDLTTSTPSQYTTEFEGPTPTPIDTATSSEASTVAAPSNTGGSNSPGNDITNPIGSSGDNIPGAGSQYRARDVLAFAPVVLLLTMVYML</sequence>
<gene>
    <name evidence="2" type="ORF">DFL_008805</name>
</gene>
<accession>A0A436ZPT9</accession>
<feature type="region of interest" description="Disordered" evidence="1">
    <location>
        <begin position="177"/>
        <end position="229"/>
    </location>
</feature>
<dbReference type="OrthoDB" id="5422601at2759"/>
<dbReference type="AlphaFoldDB" id="A0A436ZPT9"/>
<dbReference type="RefSeq" id="XP_067486465.1">
    <property type="nucleotide sequence ID" value="XM_067638592.1"/>
</dbReference>
<dbReference type="STRING" id="97331.A0A436ZPT9"/>